<dbReference type="GO" id="GO:0000166">
    <property type="term" value="F:nucleotide binding"/>
    <property type="evidence" value="ECO:0007669"/>
    <property type="project" value="UniProtKB-KW"/>
</dbReference>
<dbReference type="Gene3D" id="3.40.50.300">
    <property type="entry name" value="P-loop containing nucleotide triphosphate hydrolases"/>
    <property type="match status" value="1"/>
</dbReference>
<feature type="domain" description="CobW/HypB/UreG nucleotide-binding" evidence="6">
    <location>
        <begin position="3"/>
        <end position="176"/>
    </location>
</feature>
<dbReference type="InterPro" id="IPR003495">
    <property type="entry name" value="CobW/HypB/UreG_nucleotide-bd"/>
</dbReference>
<dbReference type="Gene3D" id="3.30.1220.10">
    <property type="entry name" value="CobW-like, C-terminal domain"/>
    <property type="match status" value="1"/>
</dbReference>
<accession>A0AAP1RSB1</accession>
<dbReference type="Pfam" id="PF07683">
    <property type="entry name" value="CobW_C"/>
    <property type="match status" value="1"/>
</dbReference>
<keyword evidence="3" id="KW-0143">Chaperone</keyword>
<dbReference type="GO" id="GO:0016787">
    <property type="term" value="F:hydrolase activity"/>
    <property type="evidence" value="ECO:0007669"/>
    <property type="project" value="UniProtKB-KW"/>
</dbReference>
<dbReference type="EMBL" id="CP118848">
    <property type="protein sequence ID" value="WHI60811.1"/>
    <property type="molecule type" value="Genomic_DNA"/>
</dbReference>
<gene>
    <name evidence="8" type="ORF">PYH69_04040</name>
</gene>
<dbReference type="PANTHER" id="PTHR13748">
    <property type="entry name" value="COBW-RELATED"/>
    <property type="match status" value="1"/>
</dbReference>
<sequence length="304" mass="34662">MEIVIITGFLGSGKTTMLNSLINDVQQENKKSAVIMNEFGKRSIDTELIQSDVPISEMINGCICCVMKKDVATQLHQVYLEYQPDVVFIECSGIAHPLEVLDACLTPALAPFSTIRTIIGIVDLPAYQHLSSYTEQTQQLIDIQLKYCHDIVLNKIDMMDTDDAIKTMKSIQEDYTEADIFSTTFGNIHFSHFTKSNRDLKVTQHDAHHHGHVFHKYYPLTEPITMEGFKTWLKDLPNNIYRIKGFITFKNDPNKYLIQVSNDNLRIEQYNINIDDYLILIGDNLNKEAVSSPSEIKKASHQSK</sequence>
<evidence type="ECO:0000256" key="3">
    <source>
        <dbReference type="ARBA" id="ARBA00023186"/>
    </source>
</evidence>
<dbReference type="RefSeq" id="WP_194200985.1">
    <property type="nucleotide sequence ID" value="NZ_CP118848.1"/>
</dbReference>
<dbReference type="InterPro" id="IPR027417">
    <property type="entry name" value="P-loop_NTPase"/>
</dbReference>
<evidence type="ECO:0000313" key="9">
    <source>
        <dbReference type="Proteomes" id="UP001223261"/>
    </source>
</evidence>
<name>A0AAP1RSB1_MAMLE</name>
<dbReference type="Proteomes" id="UP001223261">
    <property type="component" value="Chromosome"/>
</dbReference>
<evidence type="ECO:0000256" key="2">
    <source>
        <dbReference type="ARBA" id="ARBA00022801"/>
    </source>
</evidence>
<evidence type="ECO:0000256" key="4">
    <source>
        <dbReference type="ARBA" id="ARBA00034320"/>
    </source>
</evidence>
<reference evidence="8" key="1">
    <citation type="journal article" date="2023" name="Antibiotics">
        <title>Prevalence and Molecular Characterization of Methicillin-Resistant Staphylococci (MRS) and Mammaliicocci (MRM) in Dromedary Camels from Algeria: First Detection of SCCmec-mecC Hybrid in Methicillin-Resistant Mammaliicoccus lentus.</title>
        <authorList>
            <person name="Belhout C."/>
            <person name="Boyen F."/>
            <person name="Vereecke N."/>
            <person name="Theuns S."/>
            <person name="Taibi N."/>
            <person name="Stegger M."/>
            <person name="de la Fe-Rodriguez P.Y."/>
            <person name="Bouayad L."/>
            <person name="Elgroud R."/>
            <person name="Butaye P."/>
        </authorList>
    </citation>
    <scope>NUCLEOTIDE SEQUENCE</scope>
    <source>
        <strain evidence="8">7048</strain>
    </source>
</reference>
<dbReference type="InterPro" id="IPR011629">
    <property type="entry name" value="CobW-like_C"/>
</dbReference>
<keyword evidence="2" id="KW-0378">Hydrolase</keyword>
<dbReference type="GO" id="GO:0005737">
    <property type="term" value="C:cytoplasm"/>
    <property type="evidence" value="ECO:0007669"/>
    <property type="project" value="TreeGrafter"/>
</dbReference>
<evidence type="ECO:0000256" key="1">
    <source>
        <dbReference type="ARBA" id="ARBA00022741"/>
    </source>
</evidence>
<comment type="similarity">
    <text evidence="4">Belongs to the SIMIBI class G3E GTPase family. ZNG1 subfamily.</text>
</comment>
<proteinExistence type="inferred from homology"/>
<dbReference type="PANTHER" id="PTHR13748:SF62">
    <property type="entry name" value="COBW DOMAIN-CONTAINING PROTEIN"/>
    <property type="match status" value="1"/>
</dbReference>
<dbReference type="InterPro" id="IPR036627">
    <property type="entry name" value="CobW-likC_sf"/>
</dbReference>
<dbReference type="AlphaFoldDB" id="A0AAP1RSB1"/>
<evidence type="ECO:0000313" key="8">
    <source>
        <dbReference type="EMBL" id="WHI60811.1"/>
    </source>
</evidence>
<evidence type="ECO:0000259" key="7">
    <source>
        <dbReference type="Pfam" id="PF07683"/>
    </source>
</evidence>
<comment type="catalytic activity">
    <reaction evidence="5">
        <text>GTP + H2O = GDP + phosphate + H(+)</text>
        <dbReference type="Rhea" id="RHEA:19669"/>
        <dbReference type="ChEBI" id="CHEBI:15377"/>
        <dbReference type="ChEBI" id="CHEBI:15378"/>
        <dbReference type="ChEBI" id="CHEBI:37565"/>
        <dbReference type="ChEBI" id="CHEBI:43474"/>
        <dbReference type="ChEBI" id="CHEBI:58189"/>
    </reaction>
    <physiologicalReaction direction="left-to-right" evidence="5">
        <dbReference type="Rhea" id="RHEA:19670"/>
    </physiologicalReaction>
</comment>
<feature type="domain" description="CobW C-terminal" evidence="7">
    <location>
        <begin position="221"/>
        <end position="291"/>
    </location>
</feature>
<evidence type="ECO:0000259" key="6">
    <source>
        <dbReference type="Pfam" id="PF02492"/>
    </source>
</evidence>
<keyword evidence="1" id="KW-0547">Nucleotide-binding</keyword>
<dbReference type="InterPro" id="IPR051316">
    <property type="entry name" value="Zinc-reg_GTPase_activator"/>
</dbReference>
<dbReference type="SUPFAM" id="SSF52540">
    <property type="entry name" value="P-loop containing nucleoside triphosphate hydrolases"/>
    <property type="match status" value="1"/>
</dbReference>
<dbReference type="Pfam" id="PF02492">
    <property type="entry name" value="cobW"/>
    <property type="match status" value="1"/>
</dbReference>
<protein>
    <submittedName>
        <fullName evidence="8">GTP-binding protein</fullName>
    </submittedName>
</protein>
<evidence type="ECO:0000256" key="5">
    <source>
        <dbReference type="ARBA" id="ARBA00049117"/>
    </source>
</evidence>
<organism evidence="8 9">
    <name type="scientific">Mammaliicoccus lentus</name>
    <name type="common">Staphylococcus lentus</name>
    <dbReference type="NCBI Taxonomy" id="42858"/>
    <lineage>
        <taxon>Bacteria</taxon>
        <taxon>Bacillati</taxon>
        <taxon>Bacillota</taxon>
        <taxon>Bacilli</taxon>
        <taxon>Bacillales</taxon>
        <taxon>Staphylococcaceae</taxon>
        <taxon>Mammaliicoccus</taxon>
    </lineage>
</organism>